<dbReference type="PANTHER" id="PTHR14003:SF19">
    <property type="entry name" value="YY2 TRANSCRIPTION FACTOR"/>
    <property type="match status" value="1"/>
</dbReference>
<name>A0A9W7XSP3_9FUNG</name>
<organism evidence="10 11">
    <name type="scientific">Coemansia biformis</name>
    <dbReference type="NCBI Taxonomy" id="1286918"/>
    <lineage>
        <taxon>Eukaryota</taxon>
        <taxon>Fungi</taxon>
        <taxon>Fungi incertae sedis</taxon>
        <taxon>Zoopagomycota</taxon>
        <taxon>Kickxellomycotina</taxon>
        <taxon>Kickxellomycetes</taxon>
        <taxon>Kickxellales</taxon>
        <taxon>Kickxellaceae</taxon>
        <taxon>Coemansia</taxon>
    </lineage>
</organism>
<evidence type="ECO:0000256" key="7">
    <source>
        <dbReference type="PROSITE-ProRule" id="PRU00042"/>
    </source>
</evidence>
<evidence type="ECO:0000313" key="10">
    <source>
        <dbReference type="EMBL" id="KAJ1717844.1"/>
    </source>
</evidence>
<dbReference type="PROSITE" id="PS50157">
    <property type="entry name" value="ZINC_FINGER_C2H2_2"/>
    <property type="match status" value="2"/>
</dbReference>
<evidence type="ECO:0000256" key="2">
    <source>
        <dbReference type="ARBA" id="ARBA00022723"/>
    </source>
</evidence>
<keyword evidence="11" id="KW-1185">Reference proteome</keyword>
<keyword evidence="3" id="KW-0677">Repeat</keyword>
<dbReference type="GO" id="GO:0008270">
    <property type="term" value="F:zinc ion binding"/>
    <property type="evidence" value="ECO:0007669"/>
    <property type="project" value="UniProtKB-KW"/>
</dbReference>
<dbReference type="SUPFAM" id="SSF57667">
    <property type="entry name" value="beta-beta-alpha zinc fingers"/>
    <property type="match status" value="1"/>
</dbReference>
<keyword evidence="4 7" id="KW-0863">Zinc-finger</keyword>
<evidence type="ECO:0000256" key="5">
    <source>
        <dbReference type="ARBA" id="ARBA00022833"/>
    </source>
</evidence>
<keyword evidence="5" id="KW-0862">Zinc</keyword>
<evidence type="ECO:0000256" key="1">
    <source>
        <dbReference type="ARBA" id="ARBA00004123"/>
    </source>
</evidence>
<dbReference type="PROSITE" id="PS00028">
    <property type="entry name" value="ZINC_FINGER_C2H2_1"/>
    <property type="match status" value="2"/>
</dbReference>
<dbReference type="EMBL" id="JANBOI010004387">
    <property type="protein sequence ID" value="KAJ1717844.1"/>
    <property type="molecule type" value="Genomic_DNA"/>
</dbReference>
<dbReference type="FunFam" id="3.30.160.60:FF:000744">
    <property type="entry name" value="zinc finger E-box-binding homeobox 1"/>
    <property type="match status" value="1"/>
</dbReference>
<accession>A0A9W7XSP3</accession>
<dbReference type="GO" id="GO:0000978">
    <property type="term" value="F:RNA polymerase II cis-regulatory region sequence-specific DNA binding"/>
    <property type="evidence" value="ECO:0007669"/>
    <property type="project" value="TreeGrafter"/>
</dbReference>
<evidence type="ECO:0000256" key="4">
    <source>
        <dbReference type="ARBA" id="ARBA00022771"/>
    </source>
</evidence>
<dbReference type="SMART" id="SM00355">
    <property type="entry name" value="ZnF_C2H2"/>
    <property type="match status" value="2"/>
</dbReference>
<keyword evidence="6" id="KW-0539">Nucleus</keyword>
<protein>
    <recommendedName>
        <fullName evidence="9">C2H2-type domain-containing protein</fullName>
    </recommendedName>
</protein>
<evidence type="ECO:0000256" key="6">
    <source>
        <dbReference type="ARBA" id="ARBA00023242"/>
    </source>
</evidence>
<dbReference type="Gene3D" id="3.30.160.60">
    <property type="entry name" value="Classic Zinc Finger"/>
    <property type="match status" value="2"/>
</dbReference>
<dbReference type="FunFam" id="3.30.160.60:FF:000100">
    <property type="entry name" value="Zinc finger 45-like"/>
    <property type="match status" value="1"/>
</dbReference>
<dbReference type="GO" id="GO:0031519">
    <property type="term" value="C:PcG protein complex"/>
    <property type="evidence" value="ECO:0007669"/>
    <property type="project" value="TreeGrafter"/>
</dbReference>
<dbReference type="GO" id="GO:0000981">
    <property type="term" value="F:DNA-binding transcription factor activity, RNA polymerase II-specific"/>
    <property type="evidence" value="ECO:0007669"/>
    <property type="project" value="TreeGrafter"/>
</dbReference>
<dbReference type="Pfam" id="PF00096">
    <property type="entry name" value="zf-C2H2"/>
    <property type="match status" value="2"/>
</dbReference>
<feature type="compositionally biased region" description="Polar residues" evidence="8">
    <location>
        <begin position="39"/>
        <end position="51"/>
    </location>
</feature>
<evidence type="ECO:0000256" key="8">
    <source>
        <dbReference type="SAM" id="MobiDB-lite"/>
    </source>
</evidence>
<dbReference type="OrthoDB" id="6077919at2759"/>
<feature type="domain" description="C2H2-type" evidence="9">
    <location>
        <begin position="91"/>
        <end position="120"/>
    </location>
</feature>
<evidence type="ECO:0000259" key="9">
    <source>
        <dbReference type="PROSITE" id="PS50157"/>
    </source>
</evidence>
<dbReference type="InterPro" id="IPR013087">
    <property type="entry name" value="Znf_C2H2_type"/>
</dbReference>
<dbReference type="AlphaFoldDB" id="A0A9W7XSP3"/>
<gene>
    <name evidence="10" type="ORF">LPJ61_007122</name>
</gene>
<keyword evidence="2" id="KW-0479">Metal-binding</keyword>
<evidence type="ECO:0000256" key="3">
    <source>
        <dbReference type="ARBA" id="ARBA00022737"/>
    </source>
</evidence>
<dbReference type="GO" id="GO:0005667">
    <property type="term" value="C:transcription regulator complex"/>
    <property type="evidence" value="ECO:0007669"/>
    <property type="project" value="TreeGrafter"/>
</dbReference>
<proteinExistence type="predicted"/>
<comment type="subcellular location">
    <subcellularLocation>
        <location evidence="1">Nucleus</location>
    </subcellularLocation>
</comment>
<feature type="region of interest" description="Disordered" evidence="8">
    <location>
        <begin position="1"/>
        <end position="61"/>
    </location>
</feature>
<dbReference type="InterPro" id="IPR036236">
    <property type="entry name" value="Znf_C2H2_sf"/>
</dbReference>
<sequence>MGSVPSASRKKPCSPEPASKKRKTARDAADADTIKTTTPSATVSESSSGTDQKARKDVKPGQYQCPRCKKYFTRPSSLSTHMLTHTGEKPHACIFLGCHKRFSVLSNLRRHTKIHDEVQICKLRKATEKYLATPPYQHLH</sequence>
<dbReference type="PANTHER" id="PTHR14003">
    <property type="entry name" value="TRANSCRIPTIONAL REPRESSOR PROTEIN YY"/>
    <property type="match status" value="1"/>
</dbReference>
<feature type="non-terminal residue" evidence="10">
    <location>
        <position position="140"/>
    </location>
</feature>
<evidence type="ECO:0000313" key="11">
    <source>
        <dbReference type="Proteomes" id="UP001143981"/>
    </source>
</evidence>
<reference evidence="10" key="1">
    <citation type="submission" date="2022-07" db="EMBL/GenBank/DDBJ databases">
        <title>Phylogenomic reconstructions and comparative analyses of Kickxellomycotina fungi.</title>
        <authorList>
            <person name="Reynolds N.K."/>
            <person name="Stajich J.E."/>
            <person name="Barry K."/>
            <person name="Grigoriev I.V."/>
            <person name="Crous P."/>
            <person name="Smith M.E."/>
        </authorList>
    </citation>
    <scope>NUCLEOTIDE SEQUENCE</scope>
    <source>
        <strain evidence="10">BCRC 34381</strain>
    </source>
</reference>
<dbReference type="GO" id="GO:0000785">
    <property type="term" value="C:chromatin"/>
    <property type="evidence" value="ECO:0007669"/>
    <property type="project" value="TreeGrafter"/>
</dbReference>
<dbReference type="Proteomes" id="UP001143981">
    <property type="component" value="Unassembled WGS sequence"/>
</dbReference>
<feature type="domain" description="C2H2-type" evidence="9">
    <location>
        <begin position="63"/>
        <end position="90"/>
    </location>
</feature>
<comment type="caution">
    <text evidence="10">The sequence shown here is derived from an EMBL/GenBank/DDBJ whole genome shotgun (WGS) entry which is preliminary data.</text>
</comment>